<keyword evidence="2" id="KW-0285">Flavoprotein</keyword>
<reference evidence="16 17" key="1">
    <citation type="submission" date="2020-07" db="EMBL/GenBank/DDBJ databases">
        <title>Diversity of carbapenemase encoding genes among Pseudomonas putida group clinical isolates in a tertiary Brazilian hospital.</title>
        <authorList>
            <person name="Alberto-Lei F."/>
            <person name="Nodari C.S."/>
            <person name="Streling A.P."/>
            <person name="Paulino J.T."/>
            <person name="Bessa-Neto F.O."/>
            <person name="Cayo R."/>
            <person name="Gales A.C."/>
        </authorList>
    </citation>
    <scope>NUCLEOTIDE SEQUENCE [LARGE SCALE GENOMIC DNA]</scope>
    <source>
        <strain evidence="16 17">12464</strain>
    </source>
</reference>
<comment type="pathway">
    <text evidence="7">Sulfur metabolism; dibenzothiophene degradation.</text>
</comment>
<keyword evidence="4" id="KW-0547">Nucleotide-binding</keyword>
<dbReference type="InterPro" id="IPR009100">
    <property type="entry name" value="AcylCoA_DH/oxidase_NM_dom_sf"/>
</dbReference>
<dbReference type="RefSeq" id="WP_082422718.1">
    <property type="nucleotide sequence ID" value="NZ_CP060529.1"/>
</dbReference>
<evidence type="ECO:0000256" key="7">
    <source>
        <dbReference type="ARBA" id="ARBA00034307"/>
    </source>
</evidence>
<evidence type="ECO:0000259" key="15">
    <source>
        <dbReference type="Pfam" id="PF08028"/>
    </source>
</evidence>
<dbReference type="Proteomes" id="UP000553948">
    <property type="component" value="Unassembled WGS sequence"/>
</dbReference>
<dbReference type="GO" id="GO:0008470">
    <property type="term" value="F:3-methylbutanoyl-CoA dehydrogenase activity"/>
    <property type="evidence" value="ECO:0007669"/>
    <property type="project" value="TreeGrafter"/>
</dbReference>
<name>A0A7W2KYI4_PSEPU</name>
<keyword evidence="6" id="KW-0503">Monooxygenase</keyword>
<evidence type="ECO:0000256" key="8">
    <source>
        <dbReference type="ARBA" id="ARBA00034317"/>
    </source>
</evidence>
<evidence type="ECO:0000256" key="10">
    <source>
        <dbReference type="ARBA" id="ARBA00034345"/>
    </source>
</evidence>
<dbReference type="EMBL" id="JACGDG010000004">
    <property type="protein sequence ID" value="MBA6115128.1"/>
    <property type="molecule type" value="Genomic_DNA"/>
</dbReference>
<gene>
    <name evidence="16" type="ORF">H4C47_05245</name>
</gene>
<evidence type="ECO:0000256" key="3">
    <source>
        <dbReference type="ARBA" id="ARBA00022643"/>
    </source>
</evidence>
<dbReference type="Gene3D" id="2.40.110.10">
    <property type="entry name" value="Butyryl-CoA Dehydrogenase, subunit A, domain 2"/>
    <property type="match status" value="1"/>
</dbReference>
<proteinExistence type="inferred from homology"/>
<sequence length="417" mass="45211">MTATRPAYDTNELLTIFTPIFDRIRTDASSRERNRTLLFEQIGWLREARFGALRVPVELGGYGASMVQLFDLLIALASADSNIPQSLRLHFSRVERIVIGDERHKQKVWIDRVARGELFGNATTEPPGTPIGEVRTRVLPHADGTFRLNGKKAYGTGSLYSQWIPVVAADEHDNRVIVTVPADRKGVTLVDDWDGFGQRLTATGSSMFEDVVVHAEEISAPIKKTTRAGSGFAQLVHLATLAGVASAITHDVTQQVATRKRVYYTGPGGLPRHDPIIQMQVGKIGAAAASARSIVLGAAQVLQDAWQVWNTQGEHSPATDEAYVKADLAISSAQVTLIPLVLNAATELFDTLGASAIDAKGGLDRHWRNARALSSHNPHLYKARVIGDYLLNQALPPNFVAGDDVGVITDTASTASR</sequence>
<evidence type="ECO:0000256" key="9">
    <source>
        <dbReference type="ARBA" id="ARBA00034328"/>
    </source>
</evidence>
<feature type="domain" description="Acyl-CoA dehydrogenase C-terminal" evidence="15">
    <location>
        <begin position="236"/>
        <end position="377"/>
    </location>
</feature>
<dbReference type="PANTHER" id="PTHR43884:SF12">
    <property type="entry name" value="ISOVALERYL-COA DEHYDROGENASE, MITOCHONDRIAL-RELATED"/>
    <property type="match status" value="1"/>
</dbReference>
<evidence type="ECO:0000256" key="5">
    <source>
        <dbReference type="ARBA" id="ARBA00023002"/>
    </source>
</evidence>
<evidence type="ECO:0000256" key="4">
    <source>
        <dbReference type="ARBA" id="ARBA00022741"/>
    </source>
</evidence>
<evidence type="ECO:0000256" key="1">
    <source>
        <dbReference type="ARBA" id="ARBA00004496"/>
    </source>
</evidence>
<comment type="catalytic activity">
    <reaction evidence="12">
        <text>dibenzothiophene 5-oxide + FMNH2 + O2 = dibenzothiophene 5,5-dioxide + FMN + H2O + H(+)</text>
        <dbReference type="Rhea" id="RHEA:49080"/>
        <dbReference type="ChEBI" id="CHEBI:15377"/>
        <dbReference type="ChEBI" id="CHEBI:15378"/>
        <dbReference type="ChEBI" id="CHEBI:15379"/>
        <dbReference type="ChEBI" id="CHEBI:23683"/>
        <dbReference type="ChEBI" id="CHEBI:57618"/>
        <dbReference type="ChEBI" id="CHEBI:58210"/>
        <dbReference type="ChEBI" id="CHEBI:90356"/>
    </reaction>
</comment>
<feature type="domain" description="Acyl-CoA oxidase/dehydrogenase middle" evidence="14">
    <location>
        <begin position="123"/>
        <end position="211"/>
    </location>
</feature>
<dbReference type="SUPFAM" id="SSF47203">
    <property type="entry name" value="Acyl-CoA dehydrogenase C-terminal domain-like"/>
    <property type="match status" value="1"/>
</dbReference>
<evidence type="ECO:0000256" key="2">
    <source>
        <dbReference type="ARBA" id="ARBA00022630"/>
    </source>
</evidence>
<dbReference type="GO" id="GO:0005737">
    <property type="term" value="C:cytoplasm"/>
    <property type="evidence" value="ECO:0007669"/>
    <property type="project" value="UniProtKB-SubCell"/>
</dbReference>
<comment type="similarity">
    <text evidence="8">Belongs to the DszC flavin monooxygenase family.</text>
</comment>
<keyword evidence="5" id="KW-0560">Oxidoreductase</keyword>
<comment type="catalytic activity">
    <reaction evidence="13">
        <text>dibenzothiophene + 2 FMNH2 + 2 O2 = dibenzothiophene 5,5-dioxide + 2 FMN + 2 H2O + 2 H(+)</text>
        <dbReference type="Rhea" id="RHEA:49072"/>
        <dbReference type="ChEBI" id="CHEBI:15377"/>
        <dbReference type="ChEBI" id="CHEBI:15378"/>
        <dbReference type="ChEBI" id="CHEBI:15379"/>
        <dbReference type="ChEBI" id="CHEBI:23681"/>
        <dbReference type="ChEBI" id="CHEBI:57618"/>
        <dbReference type="ChEBI" id="CHEBI:58210"/>
        <dbReference type="ChEBI" id="CHEBI:90356"/>
        <dbReference type="EC" id="1.14.14.21"/>
    </reaction>
</comment>
<organism evidence="16 17">
    <name type="scientific">Pseudomonas putida</name>
    <name type="common">Arthrobacter siderocapsulatus</name>
    <dbReference type="NCBI Taxonomy" id="303"/>
    <lineage>
        <taxon>Bacteria</taxon>
        <taxon>Pseudomonadati</taxon>
        <taxon>Pseudomonadota</taxon>
        <taxon>Gammaproteobacteria</taxon>
        <taxon>Pseudomonadales</taxon>
        <taxon>Pseudomonadaceae</taxon>
        <taxon>Pseudomonas</taxon>
    </lineage>
</organism>
<evidence type="ECO:0000313" key="17">
    <source>
        <dbReference type="Proteomes" id="UP000553948"/>
    </source>
</evidence>
<evidence type="ECO:0000313" key="16">
    <source>
        <dbReference type="EMBL" id="MBA6115128.1"/>
    </source>
</evidence>
<evidence type="ECO:0000256" key="6">
    <source>
        <dbReference type="ARBA" id="ARBA00023033"/>
    </source>
</evidence>
<dbReference type="SUPFAM" id="SSF56645">
    <property type="entry name" value="Acyl-CoA dehydrogenase NM domain-like"/>
    <property type="match status" value="1"/>
</dbReference>
<dbReference type="Pfam" id="PF02770">
    <property type="entry name" value="Acyl-CoA_dh_M"/>
    <property type="match status" value="1"/>
</dbReference>
<dbReference type="EC" id="1.14.14.21" evidence="9"/>
<comment type="subcellular location">
    <subcellularLocation>
        <location evidence="1">Cytoplasm</location>
    </subcellularLocation>
</comment>
<dbReference type="Gene3D" id="1.20.140.10">
    <property type="entry name" value="Butyryl-CoA Dehydrogenase, subunit A, domain 3"/>
    <property type="match status" value="1"/>
</dbReference>
<dbReference type="Pfam" id="PF08028">
    <property type="entry name" value="Acyl-CoA_dh_2"/>
    <property type="match status" value="1"/>
</dbReference>
<evidence type="ECO:0000259" key="14">
    <source>
        <dbReference type="Pfam" id="PF02770"/>
    </source>
</evidence>
<dbReference type="GO" id="GO:0006552">
    <property type="term" value="P:L-leucine catabolic process"/>
    <property type="evidence" value="ECO:0007669"/>
    <property type="project" value="TreeGrafter"/>
</dbReference>
<comment type="catalytic activity">
    <reaction evidence="11">
        <text>dibenzothiophene + FMNH2 + O2 = dibenzothiophene 5-oxide + FMN + H2O + H(+)</text>
        <dbReference type="Rhea" id="RHEA:49076"/>
        <dbReference type="ChEBI" id="CHEBI:15377"/>
        <dbReference type="ChEBI" id="CHEBI:15378"/>
        <dbReference type="ChEBI" id="CHEBI:15379"/>
        <dbReference type="ChEBI" id="CHEBI:23681"/>
        <dbReference type="ChEBI" id="CHEBI:23683"/>
        <dbReference type="ChEBI" id="CHEBI:57618"/>
        <dbReference type="ChEBI" id="CHEBI:58210"/>
    </reaction>
</comment>
<evidence type="ECO:0000256" key="11">
    <source>
        <dbReference type="ARBA" id="ARBA00047859"/>
    </source>
</evidence>
<dbReference type="InterPro" id="IPR006091">
    <property type="entry name" value="Acyl-CoA_Oxase/DH_mid-dom"/>
</dbReference>
<evidence type="ECO:0000256" key="13">
    <source>
        <dbReference type="ARBA" id="ARBA00049456"/>
    </source>
</evidence>
<dbReference type="InterPro" id="IPR036250">
    <property type="entry name" value="AcylCo_DH-like_C"/>
</dbReference>
<dbReference type="GO" id="GO:0004497">
    <property type="term" value="F:monooxygenase activity"/>
    <property type="evidence" value="ECO:0007669"/>
    <property type="project" value="UniProtKB-KW"/>
</dbReference>
<dbReference type="PANTHER" id="PTHR43884">
    <property type="entry name" value="ACYL-COA DEHYDROGENASE"/>
    <property type="match status" value="1"/>
</dbReference>
<comment type="caution">
    <text evidence="16">The sequence shown here is derived from an EMBL/GenBank/DDBJ whole genome shotgun (WGS) entry which is preliminary data.</text>
</comment>
<dbReference type="InterPro" id="IPR046373">
    <property type="entry name" value="Acyl-CoA_Oxase/DH_mid-dom_sf"/>
</dbReference>
<dbReference type="Gene3D" id="1.10.540.10">
    <property type="entry name" value="Acyl-CoA dehydrogenase/oxidase, N-terminal domain"/>
    <property type="match status" value="1"/>
</dbReference>
<protein>
    <recommendedName>
        <fullName evidence="10">Dibenzothiophene monooxygenase</fullName>
        <ecNumber evidence="9">1.14.14.21</ecNumber>
    </recommendedName>
</protein>
<dbReference type="InterPro" id="IPR013107">
    <property type="entry name" value="Acyl-CoA_DH_C"/>
</dbReference>
<accession>A0A7W2KYI4</accession>
<dbReference type="InterPro" id="IPR037069">
    <property type="entry name" value="AcylCoA_DH/ox_N_sf"/>
</dbReference>
<dbReference type="GO" id="GO:0050660">
    <property type="term" value="F:flavin adenine dinucleotide binding"/>
    <property type="evidence" value="ECO:0007669"/>
    <property type="project" value="InterPro"/>
</dbReference>
<dbReference type="AlphaFoldDB" id="A0A7W2KYI4"/>
<evidence type="ECO:0000256" key="12">
    <source>
        <dbReference type="ARBA" id="ARBA00048445"/>
    </source>
</evidence>
<dbReference type="PIRSF" id="PIRSF016578">
    <property type="entry name" value="HsaA"/>
    <property type="match status" value="1"/>
</dbReference>
<keyword evidence="3" id="KW-0288">FMN</keyword>